<dbReference type="Gene3D" id="3.40.50.150">
    <property type="entry name" value="Vaccinia Virus protein VP39"/>
    <property type="match status" value="1"/>
</dbReference>
<dbReference type="InterPro" id="IPR059123">
    <property type="entry name" value="StrF_dom"/>
</dbReference>
<evidence type="ECO:0000259" key="1">
    <source>
        <dbReference type="Pfam" id="PF00535"/>
    </source>
</evidence>
<evidence type="ECO:0000259" key="3">
    <source>
        <dbReference type="Pfam" id="PF13712"/>
    </source>
</evidence>
<dbReference type="GO" id="GO:0016758">
    <property type="term" value="F:hexosyltransferase activity"/>
    <property type="evidence" value="ECO:0007669"/>
    <property type="project" value="UniProtKB-ARBA"/>
</dbReference>
<evidence type="ECO:0000313" key="4">
    <source>
        <dbReference type="EMBL" id="MBI6872714.1"/>
    </source>
</evidence>
<dbReference type="InterPro" id="IPR001173">
    <property type="entry name" value="Glyco_trans_2-like"/>
</dbReference>
<dbReference type="PANTHER" id="PTHR22916:SF3">
    <property type="entry name" value="UDP-GLCNAC:BETAGAL BETA-1,3-N-ACETYLGLUCOSAMINYLTRANSFERASE-LIKE PROTEIN 1"/>
    <property type="match status" value="1"/>
</dbReference>
<evidence type="ECO:0000313" key="5">
    <source>
        <dbReference type="Proteomes" id="UP000622687"/>
    </source>
</evidence>
<protein>
    <submittedName>
        <fullName evidence="4">Glycosyltransferase</fullName>
    </submittedName>
</protein>
<dbReference type="Pfam" id="PF00535">
    <property type="entry name" value="Glycos_transf_2"/>
    <property type="match status" value="2"/>
</dbReference>
<sequence length="1091" mass="127229">MKMNNKKICFITCVNDDRQYEECLLYISNLNIPEGYEIDAVSIKEAESMTAGYNAAMQNTDAKYKVYLHQDTFIINKNFILDMLSIFEHHEEIGLMGVAGAKTIPTNGVWWDSIHKHGKVYESHTGKMELTSFNGIKRRYENVKAIDGLIMITQYDIPWREDIFDGWNFYDISQSMEFNLAGYEVVIPNQYEPWCIHDCGSANTIDECDIYRSRFLNEYSKDMFSLVSVLIPTYNRPQYLQLALESVLNQTYKNIEIIIGDDSTNNETEKLIVENYLNKYDNIKYYHNEKNLGQFDNDIKLYNMANGEFINYLMDDDLFEITKIEKMMNYFIHDDNEEISLVTSHRAIIDSNGSIGQVFGNTDNLFKNDTVIGGIDLGSFMLKINFNCIGEPTTALFRKNKLEESFGVYNSRKYGCNVDQATWFNLLSNGKAVFINEVLSYFRIHDNQQLASDKMKLLGALDYAHEVLTAREKGFLMKNEEFSKALSTSLKYCKSVNDYFSEFDGKYDFAEKVCELGNQCELLKTKLGEILNKKSNSGIESTNNLPLVSILIPAYNQTNYLREALESAINQTYPNIEIIIGDDSTNNEVEEFVRPYINTYGNISYFRNERDEMDYGYKNVNQLLTRSKGEYVNYLNHDDVFHPEKIEKMMKYFLENPNITLVTSVRQPIDENGNKLALNGAFSRLFDEDTIVNGRKISRHMVLNLINCIGEPTTVLFKKVYLEDGKYGYFKGRKFTNINDLSSWISILQYGDLMYMTEVLSCFRIHPSQNSNKGDIFIKGIIEWKNFIDVSYKAKIIINEREHKSILFKWLTTYVPFINKFIDDHKYASKTLKNKLNSCYSSAISDIIQQRDRDNLMCPICNQKIEMFLPYQYKEHSLDFIYKYNIVGSDTENFSCPHCYSHDRERHIIKYFDKLKIWDRHIIGNKVLHIAPENHIQKIVGDLNIKEYVCGDLHPINKSIIEMDITNIQFEDKYFDFIICNHVLEHIPDDLKAMKELFRVLKKGGYAVLQTPYSPEINESFENKNINNDELRKKFYGQSDHVRIYGKDLFERIKMAGFKLEIVKNNDLFTEEEAKKYGFNNKEDLILAFKE</sequence>
<reference evidence="4" key="1">
    <citation type="submission" date="2020-12" db="EMBL/GenBank/DDBJ databases">
        <title>Clostridium thailandense sp. nov., a novel acetogenic bacterium isolated from peat land soil in Thailand.</title>
        <authorList>
            <person name="Chaikitkaew S."/>
            <person name="Birkeland N.K."/>
        </authorList>
    </citation>
    <scope>NUCLEOTIDE SEQUENCE</scope>
    <source>
        <strain evidence="4">DSM 17425</strain>
    </source>
</reference>
<dbReference type="CDD" id="cd02440">
    <property type="entry name" value="AdoMet_MTases"/>
    <property type="match status" value="1"/>
</dbReference>
<dbReference type="InterPro" id="IPR013216">
    <property type="entry name" value="Methyltransf_11"/>
</dbReference>
<dbReference type="PANTHER" id="PTHR22916">
    <property type="entry name" value="GLYCOSYLTRANSFERASE"/>
    <property type="match status" value="1"/>
</dbReference>
<dbReference type="Pfam" id="PF08241">
    <property type="entry name" value="Methyltransf_11"/>
    <property type="match status" value="1"/>
</dbReference>
<feature type="domain" description="Methyltransferase type 11" evidence="2">
    <location>
        <begin position="959"/>
        <end position="1008"/>
    </location>
</feature>
<dbReference type="GO" id="GO:0008757">
    <property type="term" value="F:S-adenosylmethionine-dependent methyltransferase activity"/>
    <property type="evidence" value="ECO:0007669"/>
    <property type="project" value="InterPro"/>
</dbReference>
<dbReference type="SUPFAM" id="SSF53335">
    <property type="entry name" value="S-adenosyl-L-methionine-dependent methyltransferases"/>
    <property type="match status" value="1"/>
</dbReference>
<feature type="domain" description="Glycosyltransferase 2-like" evidence="1">
    <location>
        <begin position="228"/>
        <end position="336"/>
    </location>
</feature>
<proteinExistence type="predicted"/>
<name>A0A934M0Z7_9CLOT</name>
<dbReference type="AlphaFoldDB" id="A0A934M0Z7"/>
<dbReference type="Pfam" id="PF13712">
    <property type="entry name" value="Glyco_tranf_2_5"/>
    <property type="match status" value="1"/>
</dbReference>
<dbReference type="InterPro" id="IPR029063">
    <property type="entry name" value="SAM-dependent_MTases_sf"/>
</dbReference>
<organism evidence="4 5">
    <name type="scientific">Clostridium aciditolerans</name>
    <dbReference type="NCBI Taxonomy" id="339861"/>
    <lineage>
        <taxon>Bacteria</taxon>
        <taxon>Bacillati</taxon>
        <taxon>Bacillota</taxon>
        <taxon>Clostridia</taxon>
        <taxon>Eubacteriales</taxon>
        <taxon>Clostridiaceae</taxon>
        <taxon>Clostridium</taxon>
    </lineage>
</organism>
<evidence type="ECO:0000259" key="2">
    <source>
        <dbReference type="Pfam" id="PF08241"/>
    </source>
</evidence>
<dbReference type="InterPro" id="IPR029044">
    <property type="entry name" value="Nucleotide-diphossugar_trans"/>
</dbReference>
<dbReference type="Gene3D" id="3.90.550.10">
    <property type="entry name" value="Spore Coat Polysaccharide Biosynthesis Protein SpsA, Chain A"/>
    <property type="match status" value="3"/>
</dbReference>
<accession>A0A934M0Z7</accession>
<feature type="domain" description="Streptomycin biosynthesis protein StrF" evidence="3">
    <location>
        <begin position="9"/>
        <end position="219"/>
    </location>
</feature>
<feature type="domain" description="Glycosyltransferase 2-like" evidence="1">
    <location>
        <begin position="549"/>
        <end position="680"/>
    </location>
</feature>
<comment type="caution">
    <text evidence="4">The sequence shown here is derived from an EMBL/GenBank/DDBJ whole genome shotgun (WGS) entry which is preliminary data.</text>
</comment>
<dbReference type="Proteomes" id="UP000622687">
    <property type="component" value="Unassembled WGS sequence"/>
</dbReference>
<dbReference type="EMBL" id="JAEEGB010000008">
    <property type="protein sequence ID" value="MBI6872714.1"/>
    <property type="molecule type" value="Genomic_DNA"/>
</dbReference>
<dbReference type="SUPFAM" id="SSF53448">
    <property type="entry name" value="Nucleotide-diphospho-sugar transferases"/>
    <property type="match status" value="3"/>
</dbReference>
<keyword evidence="5" id="KW-1185">Reference proteome</keyword>
<gene>
    <name evidence="4" type="ORF">I6U51_08310</name>
</gene>